<evidence type="ECO:0000256" key="4">
    <source>
        <dbReference type="ARBA" id="ARBA00022729"/>
    </source>
</evidence>
<dbReference type="AlphaFoldDB" id="A0A3B0BTR6"/>
<dbReference type="Pfam" id="PF01547">
    <property type="entry name" value="SBP_bac_1"/>
    <property type="match status" value="1"/>
</dbReference>
<evidence type="ECO:0000256" key="3">
    <source>
        <dbReference type="ARBA" id="ARBA00022448"/>
    </source>
</evidence>
<evidence type="ECO:0000256" key="1">
    <source>
        <dbReference type="ARBA" id="ARBA00004196"/>
    </source>
</evidence>
<comment type="similarity">
    <text evidence="2">Belongs to the bacterial solute-binding protein 1 family.</text>
</comment>
<dbReference type="SUPFAM" id="SSF53850">
    <property type="entry name" value="Periplasmic binding protein-like II"/>
    <property type="match status" value="1"/>
</dbReference>
<reference evidence="6 7" key="1">
    <citation type="journal article" date="2007" name="Int. J. Syst. Evol. Microbiol.">
        <title>Paenibacillus ginsengarvi sp. nov., isolated from soil from ginseng cultivation.</title>
        <authorList>
            <person name="Yoon M.H."/>
            <person name="Ten L.N."/>
            <person name="Im W.T."/>
        </authorList>
    </citation>
    <scope>NUCLEOTIDE SEQUENCE [LARGE SCALE GENOMIC DNA]</scope>
    <source>
        <strain evidence="6 7">KCTC 13059</strain>
    </source>
</reference>
<evidence type="ECO:0000256" key="2">
    <source>
        <dbReference type="ARBA" id="ARBA00008520"/>
    </source>
</evidence>
<organism evidence="6 7">
    <name type="scientific">Paenibacillus ginsengarvi</name>
    <dbReference type="NCBI Taxonomy" id="400777"/>
    <lineage>
        <taxon>Bacteria</taxon>
        <taxon>Bacillati</taxon>
        <taxon>Bacillota</taxon>
        <taxon>Bacilli</taxon>
        <taxon>Bacillales</taxon>
        <taxon>Paenibacillaceae</taxon>
        <taxon>Paenibacillus</taxon>
    </lineage>
</organism>
<dbReference type="Proteomes" id="UP000282311">
    <property type="component" value="Unassembled WGS sequence"/>
</dbReference>
<gene>
    <name evidence="6" type="ORF">D7M11_25435</name>
</gene>
<dbReference type="EMBL" id="RBAH01000022">
    <property type="protein sequence ID" value="RKN75851.1"/>
    <property type="molecule type" value="Genomic_DNA"/>
</dbReference>
<name>A0A3B0BTR6_9BACL</name>
<protein>
    <submittedName>
        <fullName evidence="6">Extracellular solute-binding protein</fullName>
    </submittedName>
</protein>
<keyword evidence="3" id="KW-0813">Transport</keyword>
<keyword evidence="4" id="KW-0732">Signal</keyword>
<accession>A0A3B0BTR6</accession>
<proteinExistence type="inferred from homology"/>
<evidence type="ECO:0000256" key="5">
    <source>
        <dbReference type="SAM" id="MobiDB-lite"/>
    </source>
</evidence>
<dbReference type="GO" id="GO:0030313">
    <property type="term" value="C:cell envelope"/>
    <property type="evidence" value="ECO:0007669"/>
    <property type="project" value="UniProtKB-SubCell"/>
</dbReference>
<comment type="subcellular location">
    <subcellularLocation>
        <location evidence="1">Cell envelope</location>
    </subcellularLocation>
</comment>
<evidence type="ECO:0000313" key="6">
    <source>
        <dbReference type="EMBL" id="RKN75851.1"/>
    </source>
</evidence>
<keyword evidence="7" id="KW-1185">Reference proteome</keyword>
<dbReference type="PANTHER" id="PTHR43649:SF31">
    <property type="entry name" value="SN-GLYCEROL-3-PHOSPHATE-BINDING PERIPLASMIC PROTEIN UGPB"/>
    <property type="match status" value="1"/>
</dbReference>
<dbReference type="InterPro" id="IPR006059">
    <property type="entry name" value="SBP"/>
</dbReference>
<evidence type="ECO:0000313" key="7">
    <source>
        <dbReference type="Proteomes" id="UP000282311"/>
    </source>
</evidence>
<feature type="region of interest" description="Disordered" evidence="5">
    <location>
        <begin position="81"/>
        <end position="102"/>
    </location>
</feature>
<dbReference type="PANTHER" id="PTHR43649">
    <property type="entry name" value="ARABINOSE-BINDING PROTEIN-RELATED"/>
    <property type="match status" value="1"/>
</dbReference>
<comment type="caution">
    <text evidence="6">The sequence shown here is derived from an EMBL/GenBank/DDBJ whole genome shotgun (WGS) entry which is preliminary data.</text>
</comment>
<dbReference type="Gene3D" id="3.40.190.10">
    <property type="entry name" value="Periplasmic binding protein-like II"/>
    <property type="match status" value="1"/>
</dbReference>
<dbReference type="InterPro" id="IPR050490">
    <property type="entry name" value="Bact_solute-bd_prot1"/>
</dbReference>
<sequence>MVFLLQRMMCLKCGHMTESPCWKSTSPMEVRDHTVYDEVGSASKHSISLVKGSQTMKKKYRAIILPVLLGSLLTACSSGNGGGGGQAGPAEDGKTPAAKTGPSEPVELIFYSTSGEAEESFNSKFGDVIRAKFPDYKISYLRQEPGSLIPEVIMTGRRVDIIYNVFDYVIDPLLNSGIGYDMTDLAKKHGVDLAQFEPSVIDGIRRAGDGKLYMLPTSLQVPMVFYNKNLFNKFGVPFPKDGMSWDEMKATSQKLTRKDGNVQYLGFIGSQQYSLKMTPFSDPYLDEKTGKSTFERETWKKLIETIFIDTDANNGMKNYVIEKKGLPTRLNFTNSQDVAMLHFHSEFPAAVPKDLEKIDWDMVALPTFPELKGVGGQATAVAMSITSMAKNKDAAMEVIKFLTSKESQTANSKKGMMTVLKDKTIEGVFGSESQFKDKNWKGAYFNKLAPISYKSTYELQVEKVYTAAVLDAIRGEKDLNTVLRETAEKADKTVADLKAASKK</sequence>